<gene>
    <name evidence="3" type="ORF">FEA48_14345</name>
</gene>
<feature type="transmembrane region" description="Helical" evidence="2">
    <location>
        <begin position="149"/>
        <end position="167"/>
    </location>
</feature>
<keyword evidence="2" id="KW-0472">Membrane</keyword>
<reference evidence="4" key="2">
    <citation type="submission" date="2019-06" db="EMBL/GenBank/DDBJ databases">
        <title>AzeR, a transcriptional regulator that responds to azelaic acid in Pseudomonas nitroreducens.</title>
        <authorList>
            <person name="Bez C."/>
            <person name="Javvadi S.G."/>
            <person name="Bertani I."/>
            <person name="Devescovi G."/>
            <person name="Studholme D.J."/>
            <person name="Geller A."/>
            <person name="Levy A."/>
            <person name="Venturi V."/>
        </authorList>
    </citation>
    <scope>NUCLEOTIDE SEQUENCE [LARGE SCALE GENOMIC DNA]</scope>
    <source>
        <strain evidence="4">DSM 9128</strain>
    </source>
</reference>
<dbReference type="EMBL" id="VASG01000004">
    <property type="protein sequence ID" value="TLP73424.1"/>
    <property type="molecule type" value="Genomic_DNA"/>
</dbReference>
<evidence type="ECO:0000256" key="2">
    <source>
        <dbReference type="SAM" id="Phobius"/>
    </source>
</evidence>
<protein>
    <submittedName>
        <fullName evidence="3">Uncharacterized protein</fullName>
    </submittedName>
</protein>
<evidence type="ECO:0000313" key="4">
    <source>
        <dbReference type="Proteomes" id="UP000307510"/>
    </source>
</evidence>
<feature type="transmembrane region" description="Helical" evidence="2">
    <location>
        <begin position="20"/>
        <end position="45"/>
    </location>
</feature>
<dbReference type="Proteomes" id="UP000307510">
    <property type="component" value="Unassembled WGS sequence"/>
</dbReference>
<reference evidence="3 4" key="1">
    <citation type="submission" date="2019-05" db="EMBL/GenBank/DDBJ databases">
        <authorList>
            <person name="Moore K."/>
            <person name="O'Neill P."/>
            <person name="Farbos A."/>
            <person name="Studholme D.J."/>
        </authorList>
    </citation>
    <scope>NUCLEOTIDE SEQUENCE [LARGE SCALE GENOMIC DNA]</scope>
    <source>
        <strain evidence="3 4">DSM 9128</strain>
    </source>
</reference>
<evidence type="ECO:0000313" key="3">
    <source>
        <dbReference type="EMBL" id="TLP73424.1"/>
    </source>
</evidence>
<feature type="transmembrane region" description="Helical" evidence="2">
    <location>
        <begin position="65"/>
        <end position="88"/>
    </location>
</feature>
<name>A0A5R9A5F7_PSENT</name>
<comment type="caution">
    <text evidence="3">The sequence shown here is derived from an EMBL/GenBank/DDBJ whole genome shotgun (WGS) entry which is preliminary data.</text>
</comment>
<keyword evidence="2" id="KW-1133">Transmembrane helix</keyword>
<accession>A0A5R9A5F7</accession>
<feature type="compositionally biased region" description="Basic and acidic residues" evidence="1">
    <location>
        <begin position="191"/>
        <end position="202"/>
    </location>
</feature>
<keyword evidence="2" id="KW-0812">Transmembrane</keyword>
<proteinExistence type="predicted"/>
<organism evidence="3 4">
    <name type="scientific">Pseudomonas nitroreducens</name>
    <dbReference type="NCBI Taxonomy" id="46680"/>
    <lineage>
        <taxon>Bacteria</taxon>
        <taxon>Pseudomonadati</taxon>
        <taxon>Pseudomonadota</taxon>
        <taxon>Gammaproteobacteria</taxon>
        <taxon>Pseudomonadales</taxon>
        <taxon>Pseudomonadaceae</taxon>
        <taxon>Pseudomonas</taxon>
    </lineage>
</organism>
<sequence length="202" mass="21936">MANNEASPSSILGNGNTAPFISVALGYCLLISLPFIVFLLIQALSSGPQGEKTIPGWLSETTYVVIVRLALFSAVLCFGALGSAISLISRVRNGEALLPVVTVHELISVQTIGAVFALVLSLIFMGNLIAGSIFPSWDPFYTIVYSPPAFAKLLVWSFIAGFFERFVPHMLDNLSKRADEQEDEPPRLPFPRKDVSDEKSES</sequence>
<dbReference type="RefSeq" id="WP_138214398.1">
    <property type="nucleotide sequence ID" value="NZ_VASG01000004.1"/>
</dbReference>
<feature type="region of interest" description="Disordered" evidence="1">
    <location>
        <begin position="177"/>
        <end position="202"/>
    </location>
</feature>
<evidence type="ECO:0000256" key="1">
    <source>
        <dbReference type="SAM" id="MobiDB-lite"/>
    </source>
</evidence>
<feature type="transmembrane region" description="Helical" evidence="2">
    <location>
        <begin position="109"/>
        <end position="129"/>
    </location>
</feature>
<dbReference type="AlphaFoldDB" id="A0A5R9A5F7"/>